<name>A0A6A4HCS9_9AGAR</name>
<evidence type="ECO:0000313" key="3">
    <source>
        <dbReference type="Proteomes" id="UP000799118"/>
    </source>
</evidence>
<feature type="chain" id="PRO_5025605556" evidence="1">
    <location>
        <begin position="23"/>
        <end position="56"/>
    </location>
</feature>
<accession>A0A6A4HCS9</accession>
<dbReference type="AlphaFoldDB" id="A0A6A4HCS9"/>
<protein>
    <submittedName>
        <fullName evidence="2">Uncharacterized protein</fullName>
    </submittedName>
</protein>
<dbReference type="Proteomes" id="UP000799118">
    <property type="component" value="Unassembled WGS sequence"/>
</dbReference>
<evidence type="ECO:0000256" key="1">
    <source>
        <dbReference type="SAM" id="SignalP"/>
    </source>
</evidence>
<proteinExistence type="predicted"/>
<evidence type="ECO:0000313" key="2">
    <source>
        <dbReference type="EMBL" id="KAE9395047.1"/>
    </source>
</evidence>
<keyword evidence="3" id="KW-1185">Reference proteome</keyword>
<sequence length="56" mass="6034">MKFSHIFSVLSILASAFVVVNATPIVQGLKVTANANSEEARDVLNEDWTTSGARLN</sequence>
<gene>
    <name evidence="2" type="ORF">BT96DRAFT_923089</name>
</gene>
<reference evidence="2" key="1">
    <citation type="journal article" date="2019" name="Environ. Microbiol.">
        <title>Fungal ecological strategies reflected in gene transcription - a case study of two litter decomposers.</title>
        <authorList>
            <person name="Barbi F."/>
            <person name="Kohler A."/>
            <person name="Barry K."/>
            <person name="Baskaran P."/>
            <person name="Daum C."/>
            <person name="Fauchery L."/>
            <person name="Ihrmark K."/>
            <person name="Kuo A."/>
            <person name="LaButti K."/>
            <person name="Lipzen A."/>
            <person name="Morin E."/>
            <person name="Grigoriev I.V."/>
            <person name="Henrissat B."/>
            <person name="Lindahl B."/>
            <person name="Martin F."/>
        </authorList>
    </citation>
    <scope>NUCLEOTIDE SEQUENCE</scope>
    <source>
        <strain evidence="2">JB14</strain>
    </source>
</reference>
<dbReference type="EMBL" id="ML769538">
    <property type="protein sequence ID" value="KAE9395047.1"/>
    <property type="molecule type" value="Genomic_DNA"/>
</dbReference>
<organism evidence="2 3">
    <name type="scientific">Gymnopus androsaceus JB14</name>
    <dbReference type="NCBI Taxonomy" id="1447944"/>
    <lineage>
        <taxon>Eukaryota</taxon>
        <taxon>Fungi</taxon>
        <taxon>Dikarya</taxon>
        <taxon>Basidiomycota</taxon>
        <taxon>Agaricomycotina</taxon>
        <taxon>Agaricomycetes</taxon>
        <taxon>Agaricomycetidae</taxon>
        <taxon>Agaricales</taxon>
        <taxon>Marasmiineae</taxon>
        <taxon>Omphalotaceae</taxon>
        <taxon>Gymnopus</taxon>
    </lineage>
</organism>
<keyword evidence="1" id="KW-0732">Signal</keyword>
<feature type="signal peptide" evidence="1">
    <location>
        <begin position="1"/>
        <end position="22"/>
    </location>
</feature>